<accession>A0A1I6CPF9</accession>
<proteinExistence type="predicted"/>
<dbReference type="STRING" id="871652.SAMN04515673_101144"/>
<evidence type="ECO:0000256" key="1">
    <source>
        <dbReference type="SAM" id="Phobius"/>
    </source>
</evidence>
<keyword evidence="1" id="KW-0472">Membrane</keyword>
<name>A0A1I6CPF9_9RHOB</name>
<feature type="transmembrane region" description="Helical" evidence="1">
    <location>
        <begin position="22"/>
        <end position="42"/>
    </location>
</feature>
<keyword evidence="3" id="KW-1185">Reference proteome</keyword>
<keyword evidence="1" id="KW-1133">Transmembrane helix</keyword>
<dbReference type="AlphaFoldDB" id="A0A1I6CPF9"/>
<dbReference type="RefSeq" id="WP_143104068.1">
    <property type="nucleotide sequence ID" value="NZ_FOYI01000001.1"/>
</dbReference>
<protein>
    <submittedName>
        <fullName evidence="2">Uncharacterized protein</fullName>
    </submittedName>
</protein>
<dbReference type="Proteomes" id="UP000199302">
    <property type="component" value="Unassembled WGS sequence"/>
</dbReference>
<evidence type="ECO:0000313" key="2">
    <source>
        <dbReference type="EMBL" id="SFQ95048.1"/>
    </source>
</evidence>
<reference evidence="2 3" key="1">
    <citation type="submission" date="2016-10" db="EMBL/GenBank/DDBJ databases">
        <authorList>
            <person name="de Groot N.N."/>
        </authorList>
    </citation>
    <scope>NUCLEOTIDE SEQUENCE [LARGE SCALE GENOMIC DNA]</scope>
    <source>
        <strain evidence="3">KMM 9023,NRIC 0796,JCM 17311,KCTC 23692</strain>
    </source>
</reference>
<dbReference type="EMBL" id="FOYI01000001">
    <property type="protein sequence ID" value="SFQ95048.1"/>
    <property type="molecule type" value="Genomic_DNA"/>
</dbReference>
<organism evidence="2 3">
    <name type="scientific">Poseidonocella sedimentorum</name>
    <dbReference type="NCBI Taxonomy" id="871652"/>
    <lineage>
        <taxon>Bacteria</taxon>
        <taxon>Pseudomonadati</taxon>
        <taxon>Pseudomonadota</taxon>
        <taxon>Alphaproteobacteria</taxon>
        <taxon>Rhodobacterales</taxon>
        <taxon>Roseobacteraceae</taxon>
        <taxon>Poseidonocella</taxon>
    </lineage>
</organism>
<sequence length="80" mass="8329">MTVTAFTEDNIDIDAEKSRTDWWLITVGAVGFAVALMGAIFAEPDTAAHDAGYASAATEFAAGDHADDHAPAKAAVSDHH</sequence>
<evidence type="ECO:0000313" key="3">
    <source>
        <dbReference type="Proteomes" id="UP000199302"/>
    </source>
</evidence>
<keyword evidence="1" id="KW-0812">Transmembrane</keyword>
<gene>
    <name evidence="2" type="ORF">SAMN04515673_101144</name>
</gene>